<dbReference type="GO" id="GO:0000307">
    <property type="term" value="C:cyclin-dependent protein kinase holoenzyme complex"/>
    <property type="evidence" value="ECO:0007669"/>
    <property type="project" value="TreeGrafter"/>
</dbReference>
<evidence type="ECO:0000256" key="10">
    <source>
        <dbReference type="ARBA" id="ARBA00022840"/>
    </source>
</evidence>
<evidence type="ECO:0000256" key="14">
    <source>
        <dbReference type="ARBA" id="ARBA00023242"/>
    </source>
</evidence>
<feature type="compositionally biased region" description="Polar residues" evidence="17">
    <location>
        <begin position="143"/>
        <end position="170"/>
    </location>
</feature>
<comment type="similarity">
    <text evidence="15">Belongs to the WRKY group I family.</text>
</comment>
<organism evidence="20">
    <name type="scientific">Sesamum calycinum</name>
    <dbReference type="NCBI Taxonomy" id="2727403"/>
    <lineage>
        <taxon>Eukaryota</taxon>
        <taxon>Viridiplantae</taxon>
        <taxon>Streptophyta</taxon>
        <taxon>Embryophyta</taxon>
        <taxon>Tracheophyta</taxon>
        <taxon>Spermatophyta</taxon>
        <taxon>Magnoliopsida</taxon>
        <taxon>eudicotyledons</taxon>
        <taxon>Gunneridae</taxon>
        <taxon>Pentapetalae</taxon>
        <taxon>asterids</taxon>
        <taxon>lamiids</taxon>
        <taxon>Lamiales</taxon>
        <taxon>Pedaliaceae</taxon>
        <taxon>Sesamum</taxon>
    </lineage>
</organism>
<evidence type="ECO:0000259" key="19">
    <source>
        <dbReference type="PROSITE" id="PS50811"/>
    </source>
</evidence>
<comment type="caution">
    <text evidence="20">The sequence shown here is derived from an EMBL/GenBank/DDBJ whole genome shotgun (WGS) entry which is preliminary data.</text>
</comment>
<dbReference type="PANTHER" id="PTHR24056">
    <property type="entry name" value="CELL DIVISION PROTEIN KINASE"/>
    <property type="match status" value="1"/>
</dbReference>
<feature type="region of interest" description="Disordered" evidence="17">
    <location>
        <begin position="308"/>
        <end position="328"/>
    </location>
</feature>
<dbReference type="GO" id="GO:0032968">
    <property type="term" value="P:positive regulation of transcription elongation by RNA polymerase II"/>
    <property type="evidence" value="ECO:0007669"/>
    <property type="project" value="TreeGrafter"/>
</dbReference>
<keyword evidence="4" id="KW-0808">Transferase</keyword>
<dbReference type="InterPro" id="IPR000719">
    <property type="entry name" value="Prot_kinase_dom"/>
</dbReference>
<evidence type="ECO:0000256" key="13">
    <source>
        <dbReference type="ARBA" id="ARBA00023163"/>
    </source>
</evidence>
<evidence type="ECO:0000256" key="15">
    <source>
        <dbReference type="ARBA" id="ARBA00061157"/>
    </source>
</evidence>
<dbReference type="CDD" id="cd07840">
    <property type="entry name" value="STKc_CDK9_like"/>
    <property type="match status" value="1"/>
</dbReference>
<evidence type="ECO:0000256" key="8">
    <source>
        <dbReference type="ARBA" id="ARBA00022777"/>
    </source>
</evidence>
<evidence type="ECO:0000256" key="1">
    <source>
        <dbReference type="ARBA" id="ARBA00004123"/>
    </source>
</evidence>
<evidence type="ECO:0000256" key="4">
    <source>
        <dbReference type="ARBA" id="ARBA00022679"/>
    </source>
</evidence>
<dbReference type="FunFam" id="2.20.25.80:FF:000006">
    <property type="entry name" value="WRKY transcription factor"/>
    <property type="match status" value="1"/>
</dbReference>
<evidence type="ECO:0000259" key="18">
    <source>
        <dbReference type="PROSITE" id="PS50011"/>
    </source>
</evidence>
<keyword evidence="6" id="KW-0677">Repeat</keyword>
<dbReference type="SUPFAM" id="SSF118290">
    <property type="entry name" value="WRKY DNA-binding domain"/>
    <property type="match status" value="2"/>
</dbReference>
<sequence>MGETRSHDSGVHFFAEQGVVFFLAALSWCHGLADGAELGFLVRWKKKKGGNSGDDGKNSESGGGYKRNRPMNLVVAQPQLQMESLSPLFMVPQGLSPSGLLNSPGFLSPLQSPFGMSHQQALAHVTAQAALSQSYMQMQAELQRSSSTATAEPLANNLSSAPSETLAQPTNPVPTEPESSKIESSEVSQSDSKAASVAGDKPTSDGYNWRKYGQKHVKASECPRSYYKCTHPTCPVKKKVERSFDGRISEIIYKGQHNHDLPHLTKGEKTVPRLNKAVHVDSEPITSHNDEMEDTVVVVDDGNEDEPIAKRRSMDSGQPVPASSHQTITESKIVVQTRSEVDLLDDGYKWRKYGQKVVKGNPHPRSYYRCTYPGCNVRKHVERASADPKAVVTTYEGKHNHEIPTGRYSNHGTANSSVQQLKAQKTAKNRLPSPEMNVGTKDQMPMTLHLKKNKLPHDFHKYTTICSFKYLLQIRRRVNNEQSAQLKAFRQTTHLRNAVNEASGNAWDMGCVSSKKARSQSPAFDEVCSSSASAGRSSRPGRLASSGSVHVQAALGSLEKIKEEPERETDVEDVDEELRKNGPNVDDNLEDLRAAKRSASQKKSVFTIKFGRLAESEHVNAGWPAWLTAVAGEAIEGWEPLKSDAFERLEKIGQGTYSTVYRARELKTGKMVAVKKVRFDNFQPESVRFMAREILILRKLDHPNIMKLEGIITSRLSCSIYLVFEYMEHDLAGLLSCPDIKFTDSQIKCYMQQLLSAVEHCHSRGIMHRDIKSSNILVNNEGILKIADFGLANFMRPKNKQPLTSRVVTLWYRPPELLLGSMNYAESVDLWSIGCVFAELFIGRPLLKARTEVEQLHKIFKLCGSPPDDYWKRSKLPLAAMFKPQQPYESTLRERCKEFPKSAVSLIETFLSIEPHKRGTAASALESEYFTTKPYACDPSSMPKYPPNKEIDAKIREDARRKKSSVMARAEGGPRNPRRLRKTLQESTDFCKVIPAEEVEMNAQVARRNHGVSTNAYRKRGSVETRTSLKQPYDTKSDASQGSQTTQASQGTSIHSLPEQVTTSNSFAWAKRRKQPDVFTRLHSQPTQSSNQRSIALEPSNMLHVHDTLEPDGQQNHDSSGRISGAETARRPTRREQAHLRRPESFDSSDIYEPQELPEDYGNKKKGRVGYSGTLTSQEIAERQHDLPRQVHRSRFYID</sequence>
<proteinExistence type="inferred from homology"/>
<feature type="region of interest" description="Disordered" evidence="17">
    <location>
        <begin position="556"/>
        <end position="589"/>
    </location>
</feature>
<feature type="region of interest" description="Disordered" evidence="17">
    <location>
        <begin position="48"/>
        <end position="69"/>
    </location>
</feature>
<dbReference type="InterPro" id="IPR003657">
    <property type="entry name" value="WRKY_dom"/>
</dbReference>
<protein>
    <submittedName>
        <fullName evidence="20">Protein IMPAIRED IN BABA-INDUCED STERILITY 1</fullName>
    </submittedName>
</protein>
<feature type="region of interest" description="Disordered" evidence="17">
    <location>
        <begin position="1005"/>
        <end position="1060"/>
    </location>
</feature>
<feature type="binding site" evidence="16">
    <location>
        <position position="676"/>
    </location>
    <ligand>
        <name>ATP</name>
        <dbReference type="ChEBI" id="CHEBI:30616"/>
    </ligand>
</feature>
<evidence type="ECO:0000256" key="9">
    <source>
        <dbReference type="ARBA" id="ARBA00022833"/>
    </source>
</evidence>
<dbReference type="SMART" id="SM00774">
    <property type="entry name" value="WRKY"/>
    <property type="match status" value="2"/>
</dbReference>
<dbReference type="PROSITE" id="PS50011">
    <property type="entry name" value="PROTEIN_KINASE_DOM"/>
    <property type="match status" value="1"/>
</dbReference>
<evidence type="ECO:0000256" key="5">
    <source>
        <dbReference type="ARBA" id="ARBA00022723"/>
    </source>
</evidence>
<dbReference type="Gene3D" id="2.20.25.80">
    <property type="entry name" value="WRKY domain"/>
    <property type="match status" value="2"/>
</dbReference>
<dbReference type="PROSITE" id="PS00108">
    <property type="entry name" value="PROTEIN_KINASE_ST"/>
    <property type="match status" value="1"/>
</dbReference>
<keyword evidence="8" id="KW-0418">Kinase</keyword>
<feature type="domain" description="Protein kinase" evidence="18">
    <location>
        <begin position="646"/>
        <end position="930"/>
    </location>
</feature>
<evidence type="ECO:0000256" key="3">
    <source>
        <dbReference type="ARBA" id="ARBA00022527"/>
    </source>
</evidence>
<feature type="region of interest" description="Disordered" evidence="17">
    <location>
        <begin position="1106"/>
        <end position="1170"/>
    </location>
</feature>
<dbReference type="InterPro" id="IPR050108">
    <property type="entry name" value="CDK"/>
</dbReference>
<dbReference type="GO" id="GO:0043565">
    <property type="term" value="F:sequence-specific DNA binding"/>
    <property type="evidence" value="ECO:0007669"/>
    <property type="project" value="InterPro"/>
</dbReference>
<keyword evidence="11" id="KW-0805">Transcription regulation</keyword>
<reference evidence="20" key="2">
    <citation type="journal article" date="2024" name="Plant">
        <title>Genomic evolution and insights into agronomic trait innovations of Sesamum species.</title>
        <authorList>
            <person name="Miao H."/>
            <person name="Wang L."/>
            <person name="Qu L."/>
            <person name="Liu H."/>
            <person name="Sun Y."/>
            <person name="Le M."/>
            <person name="Wang Q."/>
            <person name="Wei S."/>
            <person name="Zheng Y."/>
            <person name="Lin W."/>
            <person name="Duan Y."/>
            <person name="Cao H."/>
            <person name="Xiong S."/>
            <person name="Wang X."/>
            <person name="Wei L."/>
            <person name="Li C."/>
            <person name="Ma Q."/>
            <person name="Ju M."/>
            <person name="Zhao R."/>
            <person name="Li G."/>
            <person name="Mu C."/>
            <person name="Tian Q."/>
            <person name="Mei H."/>
            <person name="Zhang T."/>
            <person name="Gao T."/>
            <person name="Zhang H."/>
        </authorList>
    </citation>
    <scope>NUCLEOTIDE SEQUENCE</scope>
    <source>
        <strain evidence="20">KEN8</strain>
    </source>
</reference>
<feature type="domain" description="WRKY" evidence="19">
    <location>
        <begin position="339"/>
        <end position="404"/>
    </location>
</feature>
<dbReference type="Pfam" id="PF03106">
    <property type="entry name" value="WRKY"/>
    <property type="match status" value="2"/>
</dbReference>
<dbReference type="SUPFAM" id="SSF56112">
    <property type="entry name" value="Protein kinase-like (PK-like)"/>
    <property type="match status" value="1"/>
</dbReference>
<dbReference type="GO" id="GO:0003700">
    <property type="term" value="F:DNA-binding transcription factor activity"/>
    <property type="evidence" value="ECO:0007669"/>
    <property type="project" value="InterPro"/>
</dbReference>
<evidence type="ECO:0000256" key="11">
    <source>
        <dbReference type="ARBA" id="ARBA00023015"/>
    </source>
</evidence>
<dbReference type="AlphaFoldDB" id="A0AAW2ML62"/>
<dbReference type="PANTHER" id="PTHR24056:SF571">
    <property type="entry name" value="PROTEIN KINASE DOMAIN-CONTAINING PROTEIN"/>
    <property type="match status" value="1"/>
</dbReference>
<keyword evidence="14" id="KW-0539">Nucleus</keyword>
<dbReference type="InterPro" id="IPR008271">
    <property type="entry name" value="Ser/Thr_kinase_AS"/>
</dbReference>
<dbReference type="FunFam" id="2.20.25.80:FF:000003">
    <property type="entry name" value="WRKY transcription factor 57"/>
    <property type="match status" value="1"/>
</dbReference>
<evidence type="ECO:0000256" key="6">
    <source>
        <dbReference type="ARBA" id="ARBA00022737"/>
    </source>
</evidence>
<name>A0AAW2ML62_9LAMI</name>
<feature type="domain" description="WRKY" evidence="19">
    <location>
        <begin position="198"/>
        <end position="262"/>
    </location>
</feature>
<feature type="compositionally biased region" description="Polar residues" evidence="17">
    <location>
        <begin position="1113"/>
        <end position="1122"/>
    </location>
</feature>
<evidence type="ECO:0000256" key="16">
    <source>
        <dbReference type="PROSITE-ProRule" id="PRU10141"/>
    </source>
</evidence>
<feature type="compositionally biased region" description="Low complexity" evidence="17">
    <location>
        <begin position="1039"/>
        <end position="1053"/>
    </location>
</feature>
<keyword evidence="12" id="KW-0238">DNA-binding</keyword>
<evidence type="ECO:0000256" key="17">
    <source>
        <dbReference type="SAM" id="MobiDB-lite"/>
    </source>
</evidence>
<evidence type="ECO:0000256" key="12">
    <source>
        <dbReference type="ARBA" id="ARBA00023125"/>
    </source>
</evidence>
<keyword evidence="10 16" id="KW-0067">ATP-binding</keyword>
<keyword evidence="3" id="KW-0723">Serine/threonine-protein kinase</keyword>
<reference evidence="20" key="1">
    <citation type="submission" date="2020-06" db="EMBL/GenBank/DDBJ databases">
        <authorList>
            <person name="Li T."/>
            <person name="Hu X."/>
            <person name="Zhang T."/>
            <person name="Song X."/>
            <person name="Zhang H."/>
            <person name="Dai N."/>
            <person name="Sheng W."/>
            <person name="Hou X."/>
            <person name="Wei L."/>
        </authorList>
    </citation>
    <scope>NUCLEOTIDE SEQUENCE</scope>
    <source>
        <strain evidence="20">KEN8</strain>
        <tissue evidence="20">Leaf</tissue>
    </source>
</reference>
<dbReference type="Gene3D" id="1.10.510.10">
    <property type="entry name" value="Transferase(Phosphotransferase) domain 1"/>
    <property type="match status" value="1"/>
</dbReference>
<keyword evidence="9" id="KW-0862">Zinc</keyword>
<comment type="subcellular location">
    <subcellularLocation>
        <location evidence="1">Nucleus</location>
    </subcellularLocation>
</comment>
<feature type="region of interest" description="Disordered" evidence="17">
    <location>
        <begin position="954"/>
        <end position="983"/>
    </location>
</feature>
<feature type="compositionally biased region" description="Basic and acidic residues" evidence="17">
    <location>
        <begin position="1128"/>
        <end position="1145"/>
    </location>
</feature>
<gene>
    <name evidence="20" type="ORF">Scaly_2112000</name>
</gene>
<feature type="compositionally biased region" description="Acidic residues" evidence="17">
    <location>
        <begin position="566"/>
        <end position="576"/>
    </location>
</feature>
<dbReference type="PROSITE" id="PS00107">
    <property type="entry name" value="PROTEIN_KINASE_ATP"/>
    <property type="match status" value="1"/>
</dbReference>
<dbReference type="Pfam" id="PF00069">
    <property type="entry name" value="Pkinase"/>
    <property type="match status" value="1"/>
</dbReference>
<keyword evidence="13" id="KW-0804">Transcription</keyword>
<feature type="region of interest" description="Disordered" evidence="17">
    <location>
        <begin position="143"/>
        <end position="209"/>
    </location>
</feature>
<keyword evidence="7 16" id="KW-0547">Nucleotide-binding</keyword>
<dbReference type="EMBL" id="JACGWM010000013">
    <property type="protein sequence ID" value="KAL0332105.1"/>
    <property type="molecule type" value="Genomic_DNA"/>
</dbReference>
<dbReference type="PROSITE" id="PS50811">
    <property type="entry name" value="WRKY"/>
    <property type="match status" value="2"/>
</dbReference>
<dbReference type="Gene3D" id="3.30.200.20">
    <property type="entry name" value="Phosphorylase Kinase, domain 1"/>
    <property type="match status" value="1"/>
</dbReference>
<dbReference type="InterPro" id="IPR036576">
    <property type="entry name" value="WRKY_dom_sf"/>
</dbReference>
<dbReference type="InterPro" id="IPR017441">
    <property type="entry name" value="Protein_kinase_ATP_BS"/>
</dbReference>
<dbReference type="FunFam" id="3.30.200.20:FF:000021">
    <property type="entry name" value="probable serine/threonine-protein kinase At1g54610"/>
    <property type="match status" value="1"/>
</dbReference>
<dbReference type="GO" id="GO:0005634">
    <property type="term" value="C:nucleus"/>
    <property type="evidence" value="ECO:0007669"/>
    <property type="project" value="UniProtKB-SubCell"/>
</dbReference>
<dbReference type="SMART" id="SM00220">
    <property type="entry name" value="S_TKc"/>
    <property type="match status" value="1"/>
</dbReference>
<evidence type="ECO:0000256" key="2">
    <source>
        <dbReference type="ARBA" id="ARBA00006485"/>
    </source>
</evidence>
<dbReference type="GO" id="GO:0008353">
    <property type="term" value="F:RNA polymerase II CTD heptapeptide repeat kinase activity"/>
    <property type="evidence" value="ECO:0007669"/>
    <property type="project" value="TreeGrafter"/>
</dbReference>
<dbReference type="GO" id="GO:0046872">
    <property type="term" value="F:metal ion binding"/>
    <property type="evidence" value="ECO:0007669"/>
    <property type="project" value="UniProtKB-KW"/>
</dbReference>
<accession>A0AAW2ML62</accession>
<keyword evidence="5" id="KW-0479">Metal-binding</keyword>
<evidence type="ECO:0000256" key="7">
    <source>
        <dbReference type="ARBA" id="ARBA00022741"/>
    </source>
</evidence>
<dbReference type="GO" id="GO:0005524">
    <property type="term" value="F:ATP binding"/>
    <property type="evidence" value="ECO:0007669"/>
    <property type="project" value="UniProtKB-UniRule"/>
</dbReference>
<dbReference type="InterPro" id="IPR011009">
    <property type="entry name" value="Kinase-like_dom_sf"/>
</dbReference>
<comment type="similarity">
    <text evidence="2">Belongs to the protein kinase superfamily. CMGC Ser/Thr protein kinase family. CDC2/CDKX subfamily.</text>
</comment>
<dbReference type="FunFam" id="1.10.510.10:FF:000043">
    <property type="entry name" value="probable serine/threonine-protein kinase At1g54610"/>
    <property type="match status" value="1"/>
</dbReference>
<evidence type="ECO:0000313" key="20">
    <source>
        <dbReference type="EMBL" id="KAL0332105.1"/>
    </source>
</evidence>